<evidence type="ECO:0000256" key="1">
    <source>
        <dbReference type="SAM" id="Phobius"/>
    </source>
</evidence>
<organism evidence="2 3">
    <name type="scientific">Photobacterium ganghwense</name>
    <dbReference type="NCBI Taxonomy" id="320778"/>
    <lineage>
        <taxon>Bacteria</taxon>
        <taxon>Pseudomonadati</taxon>
        <taxon>Pseudomonadota</taxon>
        <taxon>Gammaproteobacteria</taxon>
        <taxon>Vibrionales</taxon>
        <taxon>Vibrionaceae</taxon>
        <taxon>Photobacterium</taxon>
    </lineage>
</organism>
<accession>A0A0J1HDV5</accession>
<keyword evidence="3" id="KW-1185">Reference proteome</keyword>
<dbReference type="PATRIC" id="fig|320778.3.peg.1970"/>
<dbReference type="RefSeq" id="WP_047884914.1">
    <property type="nucleotide sequence ID" value="NZ_LDOU01000007.1"/>
</dbReference>
<proteinExistence type="predicted"/>
<sequence length="74" mass="8545">MTVPFGLLGFLGLFGLVWYLSFKPNAAKPPDNRRPCHRQSFRWLGEAILSFFWLIAMLALVDAGFDNLRLDLRF</sequence>
<feature type="transmembrane region" description="Helical" evidence="1">
    <location>
        <begin position="43"/>
        <end position="65"/>
    </location>
</feature>
<comment type="caution">
    <text evidence="2">The sequence shown here is derived from an EMBL/GenBank/DDBJ whole genome shotgun (WGS) entry which is preliminary data.</text>
</comment>
<dbReference type="AlphaFoldDB" id="A0A0J1HDV5"/>
<gene>
    <name evidence="2" type="ORF">ABT57_09060</name>
</gene>
<dbReference type="STRING" id="320778.ABT57_09060"/>
<evidence type="ECO:0000313" key="3">
    <source>
        <dbReference type="Proteomes" id="UP000035909"/>
    </source>
</evidence>
<keyword evidence="1" id="KW-1133">Transmembrane helix</keyword>
<keyword evidence="1" id="KW-0812">Transmembrane</keyword>
<reference evidence="2 3" key="1">
    <citation type="submission" date="2015-05" db="EMBL/GenBank/DDBJ databases">
        <title>Photobacterium galathea sp. nov.</title>
        <authorList>
            <person name="Machado H."/>
            <person name="Gram L."/>
        </authorList>
    </citation>
    <scope>NUCLEOTIDE SEQUENCE [LARGE SCALE GENOMIC DNA]</scope>
    <source>
        <strain evidence="2 3">DSM 22954</strain>
    </source>
</reference>
<dbReference type="EMBL" id="LDOU01000007">
    <property type="protein sequence ID" value="KLV09825.1"/>
    <property type="molecule type" value="Genomic_DNA"/>
</dbReference>
<protein>
    <submittedName>
        <fullName evidence="2">Uncharacterized protein</fullName>
    </submittedName>
</protein>
<dbReference type="Proteomes" id="UP000035909">
    <property type="component" value="Unassembled WGS sequence"/>
</dbReference>
<keyword evidence="1" id="KW-0472">Membrane</keyword>
<evidence type="ECO:0000313" key="2">
    <source>
        <dbReference type="EMBL" id="KLV09825.1"/>
    </source>
</evidence>
<name>A0A0J1HDV5_9GAMM</name>
<feature type="transmembrane region" description="Helical" evidence="1">
    <location>
        <begin position="6"/>
        <end position="22"/>
    </location>
</feature>